<reference evidence="3" key="1">
    <citation type="submission" date="2016-10" db="EMBL/GenBank/DDBJ databases">
        <authorList>
            <person name="Varghese N."/>
            <person name="Submissions S."/>
        </authorList>
    </citation>
    <scope>NUCLEOTIDE SEQUENCE [LARGE SCALE GENOMIC DNA]</scope>
    <source>
        <strain evidence="3">DSM 22703</strain>
    </source>
</reference>
<evidence type="ECO:0000313" key="2">
    <source>
        <dbReference type="EMBL" id="SDA64211.1"/>
    </source>
</evidence>
<keyword evidence="3" id="KW-1185">Reference proteome</keyword>
<feature type="region of interest" description="Disordered" evidence="1">
    <location>
        <begin position="1"/>
        <end position="23"/>
    </location>
</feature>
<dbReference type="EMBL" id="FMXE01000008">
    <property type="protein sequence ID" value="SDA64211.1"/>
    <property type="molecule type" value="Genomic_DNA"/>
</dbReference>
<sequence>MEILLRQSQGGSRNPNATNNTSLQNLKSNFSFSQFWNSKDKNAMEKEFRFSFDQLTLIDQKYLLKFFEAEGCSDWEKFENTYSSAELLSLFDRGELRKVRHLSYLAALLAHNVLIYTAIPQYHMRKDLIFKSVVKNKDVDFKFNPNWYDGLNNEHEGIISLTGTIETYDLLELDSLFKKYECLSPIVNKSEEYLG</sequence>
<dbReference type="AlphaFoldDB" id="A0A1G5X1F0"/>
<evidence type="ECO:0000313" key="3">
    <source>
        <dbReference type="Proteomes" id="UP000198756"/>
    </source>
</evidence>
<name>A0A1G5X1F0_9BACT</name>
<protein>
    <submittedName>
        <fullName evidence="2">Uncharacterized protein</fullName>
    </submittedName>
</protein>
<accession>A0A1G5X1F0</accession>
<dbReference type="STRING" id="279824.SAMN03080617_01502"/>
<dbReference type="Proteomes" id="UP000198756">
    <property type="component" value="Unassembled WGS sequence"/>
</dbReference>
<organism evidence="2 3">
    <name type="scientific">Algoriphagus alkaliphilus</name>
    <dbReference type="NCBI Taxonomy" id="279824"/>
    <lineage>
        <taxon>Bacteria</taxon>
        <taxon>Pseudomonadati</taxon>
        <taxon>Bacteroidota</taxon>
        <taxon>Cytophagia</taxon>
        <taxon>Cytophagales</taxon>
        <taxon>Cyclobacteriaceae</taxon>
        <taxon>Algoriphagus</taxon>
    </lineage>
</organism>
<dbReference type="RefSeq" id="WP_092729321.1">
    <property type="nucleotide sequence ID" value="NZ_FMXE01000008.1"/>
</dbReference>
<evidence type="ECO:0000256" key="1">
    <source>
        <dbReference type="SAM" id="MobiDB-lite"/>
    </source>
</evidence>
<gene>
    <name evidence="2" type="ORF">SAMN03080617_01502</name>
</gene>
<proteinExistence type="predicted"/>